<accession>A0A2U1UUS6</accession>
<protein>
    <submittedName>
        <fullName evidence="1">Uncharacterized protein</fullName>
    </submittedName>
</protein>
<sequence length="115" mass="12682">MSDDYKSRLTILSDKLTDTVLTEADPDNWPGAGKTIDKHTKQERGDRYWFKKNAAATLTLLTKVHSLIGMHTRGGKPGENNPDDEAFSLGQQVAAAEREAAAVIERIQGMQKGKK</sequence>
<evidence type="ECO:0000313" key="2">
    <source>
        <dbReference type="EMBL" id="QCR05149.1"/>
    </source>
</evidence>
<proteinExistence type="predicted"/>
<gene>
    <name evidence="1" type="ORF">DDT54_05750</name>
    <name evidence="2" type="ORF">EH206_13710</name>
</gene>
<dbReference type="EMBL" id="CP034036">
    <property type="protein sequence ID" value="QCR05149.1"/>
    <property type="molecule type" value="Genomic_DNA"/>
</dbReference>
<dbReference type="AlphaFoldDB" id="A0A2U1UUS6"/>
<reference evidence="1 3" key="1">
    <citation type="submission" date="2018-04" db="EMBL/GenBank/DDBJ databases">
        <title>Brenneria corticis sp.nov.</title>
        <authorList>
            <person name="Li Y."/>
        </authorList>
    </citation>
    <scope>NUCLEOTIDE SEQUENCE [LARGE SCALE GENOMIC DNA]</scope>
    <source>
        <strain evidence="1 3">LMG 2694</strain>
    </source>
</reference>
<organism evidence="1 3">
    <name type="scientific">Brenneria nigrifluens DSM 30175 = ATCC 13028</name>
    <dbReference type="NCBI Taxonomy" id="1121120"/>
    <lineage>
        <taxon>Bacteria</taxon>
        <taxon>Pseudomonadati</taxon>
        <taxon>Pseudomonadota</taxon>
        <taxon>Gammaproteobacteria</taxon>
        <taxon>Enterobacterales</taxon>
        <taxon>Pectobacteriaceae</taxon>
        <taxon>Brenneria</taxon>
    </lineage>
</organism>
<name>A0A2U1UUS6_9GAMM</name>
<evidence type="ECO:0000313" key="1">
    <source>
        <dbReference type="EMBL" id="PWC25398.1"/>
    </source>
</evidence>
<evidence type="ECO:0000313" key="4">
    <source>
        <dbReference type="Proteomes" id="UP000303847"/>
    </source>
</evidence>
<dbReference type="Proteomes" id="UP000303847">
    <property type="component" value="Chromosome"/>
</dbReference>
<evidence type="ECO:0000313" key="3">
    <source>
        <dbReference type="Proteomes" id="UP000295985"/>
    </source>
</evidence>
<dbReference type="OrthoDB" id="6890578at2"/>
<reference evidence="2 4" key="2">
    <citation type="submission" date="2018-11" db="EMBL/GenBank/DDBJ databases">
        <title>Genome sequences of Brenneria nigrifluens and Brenneria rubrifaciens.</title>
        <authorList>
            <person name="Poret-Peterson A.T."/>
            <person name="McClean A.E."/>
            <person name="Kluepfel D.A."/>
        </authorList>
    </citation>
    <scope>NUCLEOTIDE SEQUENCE [LARGE SCALE GENOMIC DNA]</scope>
    <source>
        <strain evidence="2 4">ATCC 13028</strain>
    </source>
</reference>
<dbReference type="Proteomes" id="UP000295985">
    <property type="component" value="Unassembled WGS sequence"/>
</dbReference>
<keyword evidence="4" id="KW-1185">Reference proteome</keyword>
<dbReference type="EMBL" id="QDKK01000004">
    <property type="protein sequence ID" value="PWC25398.1"/>
    <property type="molecule type" value="Genomic_DNA"/>
</dbReference>
<dbReference type="RefSeq" id="WP_009113368.1">
    <property type="nucleotide sequence ID" value="NZ_CP034036.1"/>
</dbReference>